<feature type="region of interest" description="Disordered" evidence="1">
    <location>
        <begin position="1"/>
        <end position="30"/>
    </location>
</feature>
<name>A0A163GRB8_DIDRA</name>
<keyword evidence="2" id="KW-0472">Membrane</keyword>
<comment type="caution">
    <text evidence="3">The sequence shown here is derived from an EMBL/GenBank/DDBJ whole genome shotgun (WGS) entry which is preliminary data.</text>
</comment>
<feature type="compositionally biased region" description="Polar residues" evidence="1">
    <location>
        <begin position="285"/>
        <end position="305"/>
    </location>
</feature>
<keyword evidence="2" id="KW-0812">Transmembrane</keyword>
<dbReference type="EMBL" id="JYNV01000145">
    <property type="protein sequence ID" value="KZM24975.1"/>
    <property type="molecule type" value="Genomic_DNA"/>
</dbReference>
<evidence type="ECO:0000256" key="2">
    <source>
        <dbReference type="SAM" id="Phobius"/>
    </source>
</evidence>
<sequence>MTAPTTFGTFTDGTATSFPVDTPTSSAVVPPLSTGVSLSTGPYSSYLPSTIPPYGNGTSLTSSWGTGITPTPSSTFTSPSNATTSGYYGIPSISISTLSWNQTSSVATDTLTAPTDTTVTETGTASKSTVFSWSYTYTGPSYSYSEVTPSASESFINRIVKLPDYTNTIKLDSLLELQQYALLDSDDSDDSDKHAKLVFLCFLFTICTLVILCALVVVYYIPTVAAGLHTYYYQSNIQLKRVSFPLLVSKRDDKHTLRLDPNILRVQQQKLLRGASDPDREESSVSKPSSTPTGTYTDATNSSWDVPTPTPSTLSTATSPRSSSAEQSETDGYYGPPQPTKKTSMGKRAMQGTDNDDGVAKMNVAVDGAMQTEMQSANEKPKEGLMLWFM</sequence>
<evidence type="ECO:0000256" key="1">
    <source>
        <dbReference type="SAM" id="MobiDB-lite"/>
    </source>
</evidence>
<keyword evidence="4" id="KW-1185">Reference proteome</keyword>
<organism evidence="3 4">
    <name type="scientific">Didymella rabiei</name>
    <name type="common">Chickpea ascochyta blight fungus</name>
    <name type="synonym">Mycosphaerella rabiei</name>
    <dbReference type="NCBI Taxonomy" id="5454"/>
    <lineage>
        <taxon>Eukaryota</taxon>
        <taxon>Fungi</taxon>
        <taxon>Dikarya</taxon>
        <taxon>Ascomycota</taxon>
        <taxon>Pezizomycotina</taxon>
        <taxon>Dothideomycetes</taxon>
        <taxon>Pleosporomycetidae</taxon>
        <taxon>Pleosporales</taxon>
        <taxon>Pleosporineae</taxon>
        <taxon>Didymellaceae</taxon>
        <taxon>Ascochyta</taxon>
    </lineage>
</organism>
<gene>
    <name evidence="3" type="ORF">ST47_g3861</name>
</gene>
<proteinExistence type="predicted"/>
<feature type="compositionally biased region" description="Polar residues" evidence="1">
    <location>
        <begin position="17"/>
        <end position="27"/>
    </location>
</feature>
<dbReference type="AlphaFoldDB" id="A0A163GRB8"/>
<dbReference type="Proteomes" id="UP000076837">
    <property type="component" value="Unassembled WGS sequence"/>
</dbReference>
<feature type="region of interest" description="Disordered" evidence="1">
    <location>
        <begin position="272"/>
        <end position="358"/>
    </location>
</feature>
<keyword evidence="2" id="KW-1133">Transmembrane helix</keyword>
<reference evidence="3 4" key="1">
    <citation type="journal article" date="2016" name="Sci. Rep.">
        <title>Draft genome sequencing and secretome analysis of fungal phytopathogen Ascochyta rabiei provides insight into the necrotrophic effector repertoire.</title>
        <authorList>
            <person name="Verma S."/>
            <person name="Gazara R.K."/>
            <person name="Nizam S."/>
            <person name="Parween S."/>
            <person name="Chattopadhyay D."/>
            <person name="Verma P.K."/>
        </authorList>
    </citation>
    <scope>NUCLEOTIDE SEQUENCE [LARGE SCALE GENOMIC DNA]</scope>
    <source>
        <strain evidence="3 4">ArDII</strain>
    </source>
</reference>
<accession>A0A163GRB8</accession>
<feature type="compositionally biased region" description="Low complexity" evidence="1">
    <location>
        <begin position="1"/>
        <end position="16"/>
    </location>
</feature>
<evidence type="ECO:0000313" key="4">
    <source>
        <dbReference type="Proteomes" id="UP000076837"/>
    </source>
</evidence>
<evidence type="ECO:0000313" key="3">
    <source>
        <dbReference type="EMBL" id="KZM24975.1"/>
    </source>
</evidence>
<protein>
    <submittedName>
        <fullName evidence="3">Uncharacterized protein</fullName>
    </submittedName>
</protein>
<feature type="compositionally biased region" description="Low complexity" evidence="1">
    <location>
        <begin position="311"/>
        <end position="324"/>
    </location>
</feature>
<feature type="transmembrane region" description="Helical" evidence="2">
    <location>
        <begin position="197"/>
        <end position="221"/>
    </location>
</feature>